<gene>
    <name evidence="1" type="ORF">COB11_01600</name>
</gene>
<dbReference type="Pfam" id="PF17376">
    <property type="entry name" value="DUF5398"/>
    <property type="match status" value="1"/>
</dbReference>
<organism evidence="1 2">
    <name type="scientific">Aerophobetes bacterium</name>
    <dbReference type="NCBI Taxonomy" id="2030807"/>
    <lineage>
        <taxon>Bacteria</taxon>
        <taxon>Candidatus Aerophobota</taxon>
    </lineage>
</organism>
<evidence type="ECO:0000313" key="1">
    <source>
        <dbReference type="EMBL" id="PCI95656.1"/>
    </source>
</evidence>
<reference evidence="2" key="1">
    <citation type="submission" date="2017-08" db="EMBL/GenBank/DDBJ databases">
        <title>A dynamic microbial community with high functional redundancy inhabits the cold, oxic subseafloor aquifer.</title>
        <authorList>
            <person name="Tully B.J."/>
            <person name="Wheat C.G."/>
            <person name="Glazer B.T."/>
            <person name="Huber J.A."/>
        </authorList>
    </citation>
    <scope>NUCLEOTIDE SEQUENCE [LARGE SCALE GENOMIC DNA]</scope>
</reference>
<dbReference type="EMBL" id="NVUU01000012">
    <property type="protein sequence ID" value="PCI95656.1"/>
    <property type="molecule type" value="Genomic_DNA"/>
</dbReference>
<dbReference type="Proteomes" id="UP000217838">
    <property type="component" value="Unassembled WGS sequence"/>
</dbReference>
<name>A0A2A4YLF8_UNCAE</name>
<dbReference type="AlphaFoldDB" id="A0A2A4YLF8"/>
<evidence type="ECO:0000313" key="2">
    <source>
        <dbReference type="Proteomes" id="UP000217838"/>
    </source>
</evidence>
<proteinExistence type="predicted"/>
<accession>A0A2A4YLF8</accession>
<protein>
    <submittedName>
        <fullName evidence="1">Needle chaperone SctE</fullName>
    </submittedName>
</protein>
<dbReference type="InterPro" id="IPR035336">
    <property type="entry name" value="DUF5398"/>
</dbReference>
<sequence>MFGLEKDSNNFFEFDMEKDFKADPEKKTKVCKEVEEQIQGLKDMLRKGMDSEKDFEDYGTLLRGYASLQKVVNRIGK</sequence>
<comment type="caution">
    <text evidence="1">The sequence shown here is derived from an EMBL/GenBank/DDBJ whole genome shotgun (WGS) entry which is preliminary data.</text>
</comment>